<comment type="function">
    <text evidence="6">Transcriptional repressor that regulates multiple aspects of plant growth and development.</text>
</comment>
<keyword evidence="4 6" id="KW-0804">Transcription</keyword>
<evidence type="ECO:0000256" key="2">
    <source>
        <dbReference type="ARBA" id="ARBA00022491"/>
    </source>
</evidence>
<dbReference type="InterPro" id="IPR038933">
    <property type="entry name" value="Ovate"/>
</dbReference>
<dbReference type="NCBIfam" id="TIGR01568">
    <property type="entry name" value="A_thal_3678"/>
    <property type="match status" value="1"/>
</dbReference>
<gene>
    <name evidence="9" type="ORF">QN277_002890</name>
</gene>
<evidence type="ECO:0000256" key="7">
    <source>
        <dbReference type="SAM" id="MobiDB-lite"/>
    </source>
</evidence>
<organism evidence="9 10">
    <name type="scientific">Acacia crassicarpa</name>
    <name type="common">northern wattle</name>
    <dbReference type="NCBI Taxonomy" id="499986"/>
    <lineage>
        <taxon>Eukaryota</taxon>
        <taxon>Viridiplantae</taxon>
        <taxon>Streptophyta</taxon>
        <taxon>Embryophyta</taxon>
        <taxon>Tracheophyta</taxon>
        <taxon>Spermatophyta</taxon>
        <taxon>Magnoliopsida</taxon>
        <taxon>eudicotyledons</taxon>
        <taxon>Gunneridae</taxon>
        <taxon>Pentapetalae</taxon>
        <taxon>rosids</taxon>
        <taxon>fabids</taxon>
        <taxon>Fabales</taxon>
        <taxon>Fabaceae</taxon>
        <taxon>Caesalpinioideae</taxon>
        <taxon>mimosoid clade</taxon>
        <taxon>Acacieae</taxon>
        <taxon>Acacia</taxon>
    </lineage>
</organism>
<evidence type="ECO:0000256" key="3">
    <source>
        <dbReference type="ARBA" id="ARBA00023015"/>
    </source>
</evidence>
<dbReference type="AlphaFoldDB" id="A0AAE1NAB1"/>
<dbReference type="Proteomes" id="UP001293593">
    <property type="component" value="Unassembled WGS sequence"/>
</dbReference>
<keyword evidence="3 6" id="KW-0805">Transcription regulation</keyword>
<comment type="subcellular location">
    <subcellularLocation>
        <location evidence="1 6">Nucleus</location>
    </subcellularLocation>
</comment>
<evidence type="ECO:0000256" key="4">
    <source>
        <dbReference type="ARBA" id="ARBA00023163"/>
    </source>
</evidence>
<evidence type="ECO:0000313" key="9">
    <source>
        <dbReference type="EMBL" id="KAK4286320.1"/>
    </source>
</evidence>
<keyword evidence="10" id="KW-1185">Reference proteome</keyword>
<name>A0AAE1NAB1_9FABA</name>
<dbReference type="Pfam" id="PF04844">
    <property type="entry name" value="Ovate"/>
    <property type="match status" value="1"/>
</dbReference>
<feature type="domain" description="OVATE" evidence="8">
    <location>
        <begin position="82"/>
        <end position="141"/>
    </location>
</feature>
<evidence type="ECO:0000313" key="10">
    <source>
        <dbReference type="Proteomes" id="UP001293593"/>
    </source>
</evidence>
<evidence type="ECO:0000256" key="6">
    <source>
        <dbReference type="RuleBase" id="RU367028"/>
    </source>
</evidence>
<dbReference type="PANTHER" id="PTHR33057:SF132">
    <property type="entry name" value="TRANSCRIPTION REPRESSOR"/>
    <property type="match status" value="1"/>
</dbReference>
<feature type="region of interest" description="Disordered" evidence="7">
    <location>
        <begin position="30"/>
        <end position="67"/>
    </location>
</feature>
<dbReference type="GO" id="GO:0005634">
    <property type="term" value="C:nucleus"/>
    <property type="evidence" value="ECO:0007669"/>
    <property type="project" value="UniProtKB-SubCell"/>
</dbReference>
<evidence type="ECO:0000256" key="1">
    <source>
        <dbReference type="ARBA" id="ARBA00004123"/>
    </source>
</evidence>
<dbReference type="InterPro" id="IPR006458">
    <property type="entry name" value="Ovate_C"/>
</dbReference>
<sequence>MPRNKRKALRSILRAKGGCGSCGTPKASDVYHPTPIPKISSHPTNPNPTLPHHHERNSVSGGDQHYVSSITSTGKLSGSIAVEMKSENPYNDFKQSILQMIIDRDIYSTTDLRELLQCFLQLNLPCHHQLILKAFNQICRADSPPSSLHANVSVL</sequence>
<accession>A0AAE1NAB1</accession>
<dbReference type="PANTHER" id="PTHR33057">
    <property type="entry name" value="TRANSCRIPTION REPRESSOR OFP7-RELATED"/>
    <property type="match status" value="1"/>
</dbReference>
<feature type="compositionally biased region" description="Polar residues" evidence="7">
    <location>
        <begin position="58"/>
        <end position="67"/>
    </location>
</feature>
<proteinExistence type="predicted"/>
<keyword evidence="5 6" id="KW-0539">Nucleus</keyword>
<dbReference type="EMBL" id="JAWXYG010000001">
    <property type="protein sequence ID" value="KAK4286320.1"/>
    <property type="molecule type" value="Genomic_DNA"/>
</dbReference>
<reference evidence="9" key="1">
    <citation type="submission" date="2023-10" db="EMBL/GenBank/DDBJ databases">
        <title>Chromosome-level genome of the transformable northern wattle, Acacia crassicarpa.</title>
        <authorList>
            <person name="Massaro I."/>
            <person name="Sinha N.R."/>
            <person name="Poethig S."/>
            <person name="Leichty A.R."/>
        </authorList>
    </citation>
    <scope>NUCLEOTIDE SEQUENCE</scope>
    <source>
        <strain evidence="9">Acra3RX</strain>
        <tissue evidence="9">Leaf</tissue>
    </source>
</reference>
<protein>
    <recommendedName>
        <fullName evidence="6">Transcription repressor</fullName>
    </recommendedName>
    <alternativeName>
        <fullName evidence="6">Ovate family protein</fullName>
    </alternativeName>
</protein>
<evidence type="ECO:0000256" key="5">
    <source>
        <dbReference type="ARBA" id="ARBA00023242"/>
    </source>
</evidence>
<comment type="caution">
    <text evidence="9">The sequence shown here is derived from an EMBL/GenBank/DDBJ whole genome shotgun (WGS) entry which is preliminary data.</text>
</comment>
<evidence type="ECO:0000259" key="8">
    <source>
        <dbReference type="PROSITE" id="PS51754"/>
    </source>
</evidence>
<dbReference type="GO" id="GO:0045892">
    <property type="term" value="P:negative regulation of DNA-templated transcription"/>
    <property type="evidence" value="ECO:0007669"/>
    <property type="project" value="UniProtKB-UniRule"/>
</dbReference>
<keyword evidence="2 6" id="KW-0678">Repressor</keyword>
<dbReference type="PROSITE" id="PS51754">
    <property type="entry name" value="OVATE"/>
    <property type="match status" value="1"/>
</dbReference>